<protein>
    <submittedName>
        <fullName evidence="2">MinD-like ATPase involved in chromosome partitioning or flagellar assembly</fullName>
    </submittedName>
</protein>
<feature type="domain" description="TadZ-like receiver" evidence="1">
    <location>
        <begin position="1"/>
        <end position="108"/>
    </location>
</feature>
<comment type="caution">
    <text evidence="2">The sequence shown here is derived from an EMBL/GenBank/DDBJ whole genome shotgun (WGS) entry which is preliminary data.</text>
</comment>
<dbReference type="SUPFAM" id="SSF52540">
    <property type="entry name" value="P-loop containing nucleoside triphosphate hydrolases"/>
    <property type="match status" value="1"/>
</dbReference>
<dbReference type="Gene3D" id="3.40.50.300">
    <property type="entry name" value="P-loop containing nucleotide triphosphate hydrolases"/>
    <property type="match status" value="1"/>
</dbReference>
<accession>A0A7W8HAE9</accession>
<dbReference type="AlphaFoldDB" id="A0A7W8HAE9"/>
<dbReference type="RefSeq" id="WP_183773584.1">
    <property type="nucleotide sequence ID" value="NZ_JACHFW010000006.1"/>
</dbReference>
<keyword evidence="2" id="KW-0282">Flagellum</keyword>
<proteinExistence type="predicted"/>
<evidence type="ECO:0000313" key="2">
    <source>
        <dbReference type="EMBL" id="MBB5264718.1"/>
    </source>
</evidence>
<dbReference type="Gene3D" id="3.40.50.10850">
    <property type="entry name" value="Ntrc-like two-domain protein"/>
    <property type="match status" value="1"/>
</dbReference>
<dbReference type="InterPro" id="IPR049086">
    <property type="entry name" value="TadZ-like_ARD"/>
</dbReference>
<keyword evidence="3" id="KW-1185">Reference proteome</keyword>
<evidence type="ECO:0000313" key="3">
    <source>
        <dbReference type="Proteomes" id="UP000543642"/>
    </source>
</evidence>
<dbReference type="EMBL" id="JACHFW010000006">
    <property type="protein sequence ID" value="MBB5264718.1"/>
    <property type="molecule type" value="Genomic_DNA"/>
</dbReference>
<name>A0A7W8HAE9_9FIRM</name>
<dbReference type="InterPro" id="IPR027417">
    <property type="entry name" value="P-loop_NTPase"/>
</dbReference>
<dbReference type="Proteomes" id="UP000543642">
    <property type="component" value="Unassembled WGS sequence"/>
</dbReference>
<reference evidence="2 3" key="1">
    <citation type="submission" date="2020-08" db="EMBL/GenBank/DDBJ databases">
        <title>Genomic Encyclopedia of Type Strains, Phase IV (KMG-IV): sequencing the most valuable type-strain genomes for metagenomic binning, comparative biology and taxonomic classification.</title>
        <authorList>
            <person name="Goeker M."/>
        </authorList>
    </citation>
    <scope>NUCLEOTIDE SEQUENCE [LARGE SCALE GENOMIC DNA]</scope>
    <source>
        <strain evidence="2 3">DSM 106146</strain>
    </source>
</reference>
<sequence length="353" mass="39678">MKLKIAILDSDTVFVNRLVKSFQQKYPDDMVLSLFTNEEKLYESLERSYVDIVLADSSVKLSKDRIPENTMIGYLSRVPNAEEINGIPAICKYQKVDILYKRILDLFAENSSNIKLREIGNIQTRIVLFTSCQGGCGTSSAAAAYALRCAAEKKRVFYLNLEKLGNTGLYFSGDGALSFSDIIYALKSKKSNLSLKIESVSREDPSGVVFFDSCANAYDMFELRDSELGELLRELSGMNKYDVVVLDLSGDVTKRILFLMREYADSIVYLSDGSSTGNGKFQRFCEAVRVIEQREKVNLLGKVRLLYNRYSSKTGTQLDQAPVAVIGGIHRFEGMKEKELIHQLSNTEAIQQI</sequence>
<organism evidence="2 3">
    <name type="scientific">Catenibacillus scindens</name>
    <dbReference type="NCBI Taxonomy" id="673271"/>
    <lineage>
        <taxon>Bacteria</taxon>
        <taxon>Bacillati</taxon>
        <taxon>Bacillota</taxon>
        <taxon>Clostridia</taxon>
        <taxon>Lachnospirales</taxon>
        <taxon>Lachnospiraceae</taxon>
        <taxon>Catenibacillus</taxon>
    </lineage>
</organism>
<dbReference type="Pfam" id="PF21194">
    <property type="entry name" value="TadZ-like_ARD"/>
    <property type="match status" value="1"/>
</dbReference>
<keyword evidence="2" id="KW-0966">Cell projection</keyword>
<evidence type="ECO:0000259" key="1">
    <source>
        <dbReference type="Pfam" id="PF21194"/>
    </source>
</evidence>
<keyword evidence="2" id="KW-0969">Cilium</keyword>
<gene>
    <name evidence="2" type="ORF">HNP82_001846</name>
</gene>